<dbReference type="AlphaFoldDB" id="A0A176WM31"/>
<reference evidence="11" key="2">
    <citation type="journal article" date="2019" name="Curr. Biol.">
        <title>Chromatin organization in early land plants reveals an ancestral association between H3K27me3, transposons, and constitutive heterochromatin.</title>
        <authorList>
            <person name="Montgomery S.A."/>
            <person name="Tanizawa Y."/>
            <person name="Galik B."/>
            <person name="Wang N."/>
            <person name="Ito T."/>
            <person name="Mochizuki T."/>
            <person name="Akimcheva S."/>
            <person name="Bowman J."/>
            <person name="Cognat V."/>
            <person name="Drouard L."/>
            <person name="Ekker H."/>
            <person name="Houng S."/>
            <person name="Kohchi T."/>
            <person name="Lin S."/>
            <person name="Liu L.D."/>
            <person name="Nakamura Y."/>
            <person name="Valeeva L.R."/>
            <person name="Shakirov E.V."/>
            <person name="Shippen D.E."/>
            <person name="Wei W."/>
            <person name="Yagura M."/>
            <person name="Yamaoka S."/>
            <person name="Yamato K.T."/>
            <person name="Liu C."/>
            <person name="Berger F."/>
        </authorList>
    </citation>
    <scope>NUCLEOTIDE SEQUENCE [LARGE SCALE GENOMIC DNA]</scope>
    <source>
        <strain evidence="11">Tak-1</strain>
    </source>
</reference>
<dbReference type="InterPro" id="IPR025846">
    <property type="entry name" value="TBL_N"/>
</dbReference>
<dbReference type="GO" id="GO:0005794">
    <property type="term" value="C:Golgi apparatus"/>
    <property type="evidence" value="ECO:0007669"/>
    <property type="project" value="TreeGrafter"/>
</dbReference>
<keyword evidence="6 8" id="KW-0472">Membrane</keyword>
<evidence type="ECO:0000256" key="8">
    <source>
        <dbReference type="SAM" id="Phobius"/>
    </source>
</evidence>
<dbReference type="GO" id="GO:0016020">
    <property type="term" value="C:membrane"/>
    <property type="evidence" value="ECO:0007669"/>
    <property type="project" value="UniProtKB-SubCell"/>
</dbReference>
<feature type="transmembrane region" description="Helical" evidence="8">
    <location>
        <begin position="20"/>
        <end position="37"/>
    </location>
</feature>
<evidence type="ECO:0000313" key="14">
    <source>
        <dbReference type="Proteomes" id="UP001162541"/>
    </source>
</evidence>
<name>A0A176WM31_MARPO</name>
<dbReference type="InterPro" id="IPR029962">
    <property type="entry name" value="TBL"/>
</dbReference>
<evidence type="ECO:0000256" key="1">
    <source>
        <dbReference type="ARBA" id="ARBA00004167"/>
    </source>
</evidence>
<reference evidence="14" key="3">
    <citation type="journal article" date="2020" name="Curr. Biol.">
        <title>Chromatin organization in early land plants reveals an ancestral association between H3K27me3, transposons, and constitutive heterochromatin.</title>
        <authorList>
            <person name="Montgomery S.A."/>
            <person name="Tanizawa Y."/>
            <person name="Galik B."/>
            <person name="Wang N."/>
            <person name="Ito T."/>
            <person name="Mochizuki T."/>
            <person name="Akimcheva S."/>
            <person name="Bowman J.L."/>
            <person name="Cognat V."/>
            <person name="Marechal-Drouard L."/>
            <person name="Ekker H."/>
            <person name="Hong S.F."/>
            <person name="Kohchi T."/>
            <person name="Lin S.S."/>
            <person name="Liu L.D."/>
            <person name="Nakamura Y."/>
            <person name="Valeeva L.R."/>
            <person name="Shakirov E.V."/>
            <person name="Shippen D.E."/>
            <person name="Wei W.L."/>
            <person name="Yagura M."/>
            <person name="Yamaoka S."/>
            <person name="Yamato K.T."/>
            <person name="Liu C."/>
            <person name="Berger F."/>
        </authorList>
    </citation>
    <scope>NUCLEOTIDE SEQUENCE [LARGE SCALE GENOMIC DNA]</scope>
    <source>
        <strain evidence="14">Tak-1</strain>
    </source>
</reference>
<keyword evidence="5 8" id="KW-1133">Transmembrane helix</keyword>
<evidence type="ECO:0000256" key="3">
    <source>
        <dbReference type="ARBA" id="ARBA00022692"/>
    </source>
</evidence>
<reference evidence="12 13" key="1">
    <citation type="submission" date="2016-03" db="EMBL/GenBank/DDBJ databases">
        <title>Mechanisms controlling the formation of the plant cell surface in tip-growing cells are functionally conserved among land plants.</title>
        <authorList>
            <person name="Honkanen S."/>
            <person name="Jones V.A."/>
            <person name="Morieri G."/>
            <person name="Champion C."/>
            <person name="Hetherington A.J."/>
            <person name="Kelly S."/>
            <person name="Saint-Marcoux D."/>
            <person name="Proust H."/>
            <person name="Prescott H."/>
            <person name="Dolan L."/>
        </authorList>
    </citation>
    <scope>NUCLEOTIDE SEQUENCE [LARGE SCALE GENOMIC DNA]</scope>
    <source>
        <strain evidence="13">cv. Tak-1 and cv. Tak-2</strain>
        <tissue evidence="12">Whole gametophyte</tissue>
    </source>
</reference>
<evidence type="ECO:0000256" key="5">
    <source>
        <dbReference type="ARBA" id="ARBA00022989"/>
    </source>
</evidence>
<evidence type="ECO:0000259" key="9">
    <source>
        <dbReference type="Pfam" id="PF13839"/>
    </source>
</evidence>
<dbReference type="Proteomes" id="UP001162541">
    <property type="component" value="Chromosome 4"/>
</dbReference>
<dbReference type="GO" id="GO:0016413">
    <property type="term" value="F:O-acetyltransferase activity"/>
    <property type="evidence" value="ECO:0007669"/>
    <property type="project" value="InterPro"/>
</dbReference>
<gene>
    <name evidence="12" type="ORF">AXG93_1593s1670</name>
    <name evidence="11" type="ORF">Mp_4g16930</name>
</gene>
<dbReference type="Pfam" id="PF13839">
    <property type="entry name" value="PC-Esterase"/>
    <property type="match status" value="1"/>
</dbReference>
<organism evidence="12 13">
    <name type="scientific">Marchantia polymorpha subsp. ruderalis</name>
    <dbReference type="NCBI Taxonomy" id="1480154"/>
    <lineage>
        <taxon>Eukaryota</taxon>
        <taxon>Viridiplantae</taxon>
        <taxon>Streptophyta</taxon>
        <taxon>Embryophyta</taxon>
        <taxon>Marchantiophyta</taxon>
        <taxon>Marchantiopsida</taxon>
        <taxon>Marchantiidae</taxon>
        <taxon>Marchantiales</taxon>
        <taxon>Marchantiaceae</taxon>
        <taxon>Marchantia</taxon>
    </lineage>
</organism>
<dbReference type="PANTHER" id="PTHR32285:SF235">
    <property type="entry name" value="PROTEIN TRICHOME BIREFRINGENCE-LIKE 16"/>
    <property type="match status" value="1"/>
</dbReference>
<dbReference type="PANTHER" id="PTHR32285">
    <property type="entry name" value="PROTEIN TRICHOME BIREFRINGENCE-LIKE 9-RELATED"/>
    <property type="match status" value="1"/>
</dbReference>
<evidence type="ECO:0000313" key="11">
    <source>
        <dbReference type="EMBL" id="BBN09077.1"/>
    </source>
</evidence>
<protein>
    <submittedName>
        <fullName evidence="12">Uncharacterized protein</fullName>
    </submittedName>
</protein>
<dbReference type="Pfam" id="PF14416">
    <property type="entry name" value="PMR5N"/>
    <property type="match status" value="1"/>
</dbReference>
<evidence type="ECO:0000256" key="6">
    <source>
        <dbReference type="ARBA" id="ARBA00023136"/>
    </source>
</evidence>
<evidence type="ECO:0000313" key="13">
    <source>
        <dbReference type="Proteomes" id="UP000077202"/>
    </source>
</evidence>
<accession>A0A176WM31</accession>
<keyword evidence="13" id="KW-1185">Reference proteome</keyword>
<feature type="compositionally biased region" description="Basic and acidic residues" evidence="7">
    <location>
        <begin position="166"/>
        <end position="175"/>
    </location>
</feature>
<dbReference type="EMBL" id="AP019869">
    <property type="protein sequence ID" value="BBN09077.1"/>
    <property type="molecule type" value="Genomic_DNA"/>
</dbReference>
<dbReference type="InterPro" id="IPR026057">
    <property type="entry name" value="TBL_C"/>
</dbReference>
<feature type="domain" description="Trichome birefringence-like C-terminal" evidence="9">
    <location>
        <begin position="329"/>
        <end position="617"/>
    </location>
</feature>
<dbReference type="EMBL" id="LVLJ01000445">
    <property type="protein sequence ID" value="OAE34208.1"/>
    <property type="molecule type" value="Genomic_DNA"/>
</dbReference>
<evidence type="ECO:0000256" key="4">
    <source>
        <dbReference type="ARBA" id="ARBA00022968"/>
    </source>
</evidence>
<feature type="region of interest" description="Disordered" evidence="7">
    <location>
        <begin position="142"/>
        <end position="175"/>
    </location>
</feature>
<proteinExistence type="inferred from homology"/>
<evidence type="ECO:0000256" key="7">
    <source>
        <dbReference type="SAM" id="MobiDB-lite"/>
    </source>
</evidence>
<evidence type="ECO:0000313" key="12">
    <source>
        <dbReference type="EMBL" id="OAE34208.1"/>
    </source>
</evidence>
<feature type="domain" description="Trichome birefringence-like N-terminal" evidence="10">
    <location>
        <begin position="276"/>
        <end position="328"/>
    </location>
</feature>
<keyword evidence="3 8" id="KW-0812">Transmembrane</keyword>
<dbReference type="Proteomes" id="UP000077202">
    <property type="component" value="Unassembled WGS sequence"/>
</dbReference>
<evidence type="ECO:0000259" key="10">
    <source>
        <dbReference type="Pfam" id="PF14416"/>
    </source>
</evidence>
<comment type="similarity">
    <text evidence="2">Belongs to the PC-esterase family. TBL subfamily.</text>
</comment>
<evidence type="ECO:0000256" key="2">
    <source>
        <dbReference type="ARBA" id="ARBA00007727"/>
    </source>
</evidence>
<keyword evidence="4" id="KW-0735">Signal-anchor</keyword>
<comment type="subcellular location">
    <subcellularLocation>
        <location evidence="1">Membrane</location>
        <topology evidence="1">Single-pass membrane protein</topology>
    </subcellularLocation>
</comment>
<sequence>MELSRSRGFGICGWKTNQVLVTIMSFMVMSLVFLLAWEGTRPLLLVFTPETKISTLNWYFGDREQTKAIWASNEQDESGMERVVERKWRSTSRFDVSRDTATQKVLNEEISVDIKLNSLPRMKHADPSEDWETVIADNFVDRNSRSTDPRTLTGEVPAAHDPSSTLKKDDNASDRLSLRKERVNISGFPTQETLRMKESSTRELDDSEHQDSTINITTSTATNLDNVDEILNATSPSDSGSKLDSDVEADAKIDEILEDAKEAASKTTNTSSGPVCDFTRGYWVKDESRPLYDGTKCKAYLAQMWACREMNRPDFEYEKLRWQPDGCDLPSFTSSNFLQRMKHKVVAFVGDSLGRQQFQSLMCMLTEGKDEEEDGNVEDVAKDWGLAVAPGYLRGKGWAYRFKSTNTTIIFYWSATLNLLEYDKPEENGYAALHLDRLDVFLSTDILKLDLLILNSGHHWNRGKFQSNKWHMYVNGKPLKDRKLSGIGEAYNLSMFRVVEALDATITKNGGKPTVFMRTLSPRHFKNGEWNTGGTCDNTRPDYGQKMIPYKGPATDMVVENAVRGSKAIHLLNIGLLSGSREEGHISKYGIGKDSGHQDCLHWCLPGVPDVWNELLYGHLAVDLRLASPTLQHQGDELQ</sequence>